<reference evidence="3" key="3">
    <citation type="submission" date="2018-08" db="EMBL/GenBank/DDBJ databases">
        <title>Leveraging single-cell genomics to expand the Fungal Tree of Life.</title>
        <authorList>
            <consortium name="DOE Joint Genome Institute"/>
            <person name="Ahrendt S.R."/>
            <person name="Quandt C.A."/>
            <person name="Ciobanu D."/>
            <person name="Clum A."/>
            <person name="Salamov A."/>
            <person name="Andreopoulos B."/>
            <person name="Cheng J.-F."/>
            <person name="Woyke T."/>
            <person name="Pelin A."/>
            <person name="Henrissat B."/>
            <person name="Reynolds N."/>
            <person name="Benny G.L."/>
            <person name="Smith M.E."/>
            <person name="James T.Y."/>
            <person name="Grigoriev I.V."/>
        </authorList>
    </citation>
    <scope>NUCLEOTIDE SEQUENCE</scope>
    <source>
        <strain evidence="3">CSF55</strain>
    </source>
</reference>
<evidence type="ECO:0000313" key="2">
    <source>
        <dbReference type="EMBL" id="EPZ35989.1"/>
    </source>
</evidence>
<accession>A0A075B436</accession>
<name>A0A075B436_ROZAC</name>
<feature type="coiled-coil region" evidence="1">
    <location>
        <begin position="50"/>
        <end position="159"/>
    </location>
</feature>
<gene>
    <name evidence="2" type="ORF">O9G_004808</name>
    <name evidence="3" type="ORF">ROZALSC1DRAFT_28361</name>
</gene>
<keyword evidence="4" id="KW-1185">Reference proteome</keyword>
<dbReference type="AlphaFoldDB" id="A0A075B436"/>
<evidence type="ECO:0000313" key="4">
    <source>
        <dbReference type="Proteomes" id="UP000030755"/>
    </source>
</evidence>
<dbReference type="Proteomes" id="UP000030755">
    <property type="component" value="Unassembled WGS sequence"/>
</dbReference>
<dbReference type="Proteomes" id="UP000281549">
    <property type="component" value="Unassembled WGS sequence"/>
</dbReference>
<sequence>MDTNGLQNLKENEFTRYLDLKREEKQQVLEFVREDFDRVKKAFAESKKSIDKKHQERMQLECQLTEINSKIKDAEEVVSKLSMVKIKREENLAEIRRLEQEIEETNKMHMIDMKERQKMMMDERMELFKATESTLTRIREEAEQENERLEFELENCSKESQRQLKIKEHLESQNKALLREKEIKTSIIDAHLRRINANKS</sequence>
<dbReference type="HOGENOM" id="CLU_1366935_0_0_1"/>
<keyword evidence="1" id="KW-0175">Coiled coil</keyword>
<proteinExistence type="predicted"/>
<evidence type="ECO:0000256" key="1">
    <source>
        <dbReference type="SAM" id="Coils"/>
    </source>
</evidence>
<dbReference type="EMBL" id="KE560698">
    <property type="protein sequence ID" value="EPZ35989.1"/>
    <property type="molecule type" value="Genomic_DNA"/>
</dbReference>
<evidence type="ECO:0000313" key="5">
    <source>
        <dbReference type="Proteomes" id="UP000281549"/>
    </source>
</evidence>
<reference evidence="2 4" key="1">
    <citation type="journal article" date="2013" name="Curr. Biol.">
        <title>Shared signatures of parasitism and phylogenomics unite Cryptomycota and microsporidia.</title>
        <authorList>
            <person name="James T.Y."/>
            <person name="Pelin A."/>
            <person name="Bonen L."/>
            <person name="Ahrendt S."/>
            <person name="Sain D."/>
            <person name="Corradi N."/>
            <person name="Stajich J.E."/>
        </authorList>
    </citation>
    <scope>NUCLEOTIDE SEQUENCE [LARGE SCALE GENOMIC DNA]</scope>
    <source>
        <strain evidence="2">CSF55</strain>
        <strain evidence="2">CSF55</strain>
    </source>
</reference>
<evidence type="ECO:0000313" key="3">
    <source>
        <dbReference type="EMBL" id="RKP20127.1"/>
    </source>
</evidence>
<organism evidence="2 4">
    <name type="scientific">Rozella allomycis (strain CSF55)</name>
    <dbReference type="NCBI Taxonomy" id="988480"/>
    <lineage>
        <taxon>Eukaryota</taxon>
        <taxon>Fungi</taxon>
        <taxon>Fungi incertae sedis</taxon>
        <taxon>Cryptomycota</taxon>
        <taxon>Cryptomycota incertae sedis</taxon>
        <taxon>Rozella</taxon>
    </lineage>
</organism>
<dbReference type="EMBL" id="ML005109">
    <property type="protein sequence ID" value="RKP20127.1"/>
    <property type="molecule type" value="Genomic_DNA"/>
</dbReference>
<reference evidence="5" key="2">
    <citation type="journal article" date="2018" name="Nat. Microbiol.">
        <title>Leveraging single-cell genomics to expand the fungal tree of life.</title>
        <authorList>
            <person name="Ahrendt S.R."/>
            <person name="Quandt C.A."/>
            <person name="Ciobanu D."/>
            <person name="Clum A."/>
            <person name="Salamov A."/>
            <person name="Andreopoulos B."/>
            <person name="Cheng J.F."/>
            <person name="Woyke T."/>
            <person name="Pelin A."/>
            <person name="Henrissat B."/>
            <person name="Reynolds N.K."/>
            <person name="Benny G.L."/>
            <person name="Smith M.E."/>
            <person name="James T.Y."/>
            <person name="Grigoriev I.V."/>
        </authorList>
    </citation>
    <scope>NUCLEOTIDE SEQUENCE [LARGE SCALE GENOMIC DNA]</scope>
    <source>
        <strain evidence="5">CSF55</strain>
    </source>
</reference>
<protein>
    <submittedName>
        <fullName evidence="2">Uncharacterized protein</fullName>
    </submittedName>
</protein>